<evidence type="ECO:0000313" key="1">
    <source>
        <dbReference type="EMBL" id="KAJ3804064.1"/>
    </source>
</evidence>
<protein>
    <submittedName>
        <fullName evidence="1">Uncharacterized protein</fullName>
    </submittedName>
</protein>
<evidence type="ECO:0000313" key="2">
    <source>
        <dbReference type="Proteomes" id="UP001163835"/>
    </source>
</evidence>
<reference evidence="1" key="1">
    <citation type="submission" date="2022-09" db="EMBL/GenBank/DDBJ databases">
        <title>A Global Phylogenomic Analysis of the Shiitake Genus Lentinula.</title>
        <authorList>
            <consortium name="DOE Joint Genome Institute"/>
            <person name="Sierra-Patev S."/>
            <person name="Min B."/>
            <person name="Naranjo-Ortiz M."/>
            <person name="Looney B."/>
            <person name="Konkel Z."/>
            <person name="Slot J.C."/>
            <person name="Sakamoto Y."/>
            <person name="Steenwyk J.L."/>
            <person name="Rokas A."/>
            <person name="Carro J."/>
            <person name="Camarero S."/>
            <person name="Ferreira P."/>
            <person name="Molpeceres G."/>
            <person name="Ruiz-Duenas F.J."/>
            <person name="Serrano A."/>
            <person name="Henrissat B."/>
            <person name="Drula E."/>
            <person name="Hughes K.W."/>
            <person name="Mata J.L."/>
            <person name="Ishikawa N.K."/>
            <person name="Vargas-Isla R."/>
            <person name="Ushijima S."/>
            <person name="Smith C.A."/>
            <person name="Ahrendt S."/>
            <person name="Andreopoulos W."/>
            <person name="He G."/>
            <person name="Labutti K."/>
            <person name="Lipzen A."/>
            <person name="Ng V."/>
            <person name="Riley R."/>
            <person name="Sandor L."/>
            <person name="Barry K."/>
            <person name="Martinez A.T."/>
            <person name="Xiao Y."/>
            <person name="Gibbons J.G."/>
            <person name="Terashima K."/>
            <person name="Grigoriev I.V."/>
            <person name="Hibbett D.S."/>
        </authorList>
    </citation>
    <scope>NUCLEOTIDE SEQUENCE</scope>
    <source>
        <strain evidence="1">TMI1499</strain>
    </source>
</reference>
<comment type="caution">
    <text evidence="1">The sequence shown here is derived from an EMBL/GenBank/DDBJ whole genome shotgun (WGS) entry which is preliminary data.</text>
</comment>
<proteinExistence type="predicted"/>
<dbReference type="EMBL" id="MU796348">
    <property type="protein sequence ID" value="KAJ3804064.1"/>
    <property type="molecule type" value="Genomic_DNA"/>
</dbReference>
<dbReference type="Proteomes" id="UP001163835">
    <property type="component" value="Unassembled WGS sequence"/>
</dbReference>
<name>A0ACC1THA9_9AGAR</name>
<sequence>MPLNRNYSSPSSPPDRPNHDNHHSHRNNGIQSSPPRERERSPNHDHCNCHHSNGCDGDGTRSSPQHQLGSQPSPIRSSACHSSPIVDNHDTEVNDLRRQVLALTNAKKPSEEVQKDQNLHRYNKDALFYDESSQYDAYRRNGFHKPPNDDDDDIDQLEEGPSEEERAEKRNMERGYTAIKKMEHVMPNFIKRVGEEGGQALILEV</sequence>
<gene>
    <name evidence="1" type="ORF">F5876DRAFT_83845</name>
</gene>
<organism evidence="1 2">
    <name type="scientific">Lentinula aff. lateritia</name>
    <dbReference type="NCBI Taxonomy" id="2804960"/>
    <lineage>
        <taxon>Eukaryota</taxon>
        <taxon>Fungi</taxon>
        <taxon>Dikarya</taxon>
        <taxon>Basidiomycota</taxon>
        <taxon>Agaricomycotina</taxon>
        <taxon>Agaricomycetes</taxon>
        <taxon>Agaricomycetidae</taxon>
        <taxon>Agaricales</taxon>
        <taxon>Marasmiineae</taxon>
        <taxon>Omphalotaceae</taxon>
        <taxon>Lentinula</taxon>
    </lineage>
</organism>
<accession>A0ACC1THA9</accession>
<keyword evidence="2" id="KW-1185">Reference proteome</keyword>